<sequence length="317" mass="34538">MAPQKITVPREAAGERLDKHLSKHVPGLSLERARTLIAQGHVRIRGKKCQPTRKLWGGEEIELERPPPRRPNARRSVEGPELPVLHDDADLVIINKPPGVVVEPGGPEASVVELLAARLSPFDVEGLARPGVVHRLDRETSGCLALARTDEAMAAIDRAFQEKRVDKRYWTLVLGEAPEQGRLEGPYGRDPKDPRKYTTRVSSARRASLSFEVRERLRGATLLEVKLETGRTHQIRVQLSEAGLPVLGDAIYGPAEARLHPAAQALGRQALHALQLSLPHPSTGALLRVEAPLPEDFQRALALLRSPGGEGGSGLSG</sequence>
<dbReference type="PANTHER" id="PTHR21600:SF44">
    <property type="entry name" value="RIBOSOMAL LARGE SUBUNIT PSEUDOURIDINE SYNTHASE D"/>
    <property type="match status" value="1"/>
</dbReference>
<dbReference type="Pfam" id="PF01479">
    <property type="entry name" value="S4"/>
    <property type="match status" value="1"/>
</dbReference>
<keyword evidence="2 5" id="KW-0413">Isomerase</keyword>
<dbReference type="CDD" id="cd02869">
    <property type="entry name" value="PseudoU_synth_RluA_like"/>
    <property type="match status" value="1"/>
</dbReference>
<dbReference type="SMART" id="SM00363">
    <property type="entry name" value="S4"/>
    <property type="match status" value="1"/>
</dbReference>
<comment type="function">
    <text evidence="5">Responsible for synthesis of pseudouridine from uracil.</text>
</comment>
<dbReference type="Gene3D" id="3.10.290.10">
    <property type="entry name" value="RNA-binding S4 domain"/>
    <property type="match status" value="1"/>
</dbReference>
<dbReference type="EMBL" id="JMCB01000016">
    <property type="protein sequence ID" value="KFE63715.1"/>
    <property type="molecule type" value="Genomic_DNA"/>
</dbReference>
<dbReference type="GO" id="GO:0003723">
    <property type="term" value="F:RNA binding"/>
    <property type="evidence" value="ECO:0007669"/>
    <property type="project" value="UniProtKB-KW"/>
</dbReference>
<feature type="domain" description="RNA-binding S4" evidence="7">
    <location>
        <begin position="15"/>
        <end position="73"/>
    </location>
</feature>
<evidence type="ECO:0000256" key="4">
    <source>
        <dbReference type="PROSITE-ProRule" id="PRU00182"/>
    </source>
</evidence>
<comment type="similarity">
    <text evidence="1 5">Belongs to the pseudouridine synthase RluA family.</text>
</comment>
<dbReference type="Proteomes" id="UP000028725">
    <property type="component" value="Unassembled WGS sequence"/>
</dbReference>
<dbReference type="NCBIfam" id="TIGR00005">
    <property type="entry name" value="rluA_subfam"/>
    <property type="match status" value="1"/>
</dbReference>
<dbReference type="PATRIC" id="fig|394096.3.peg.6816"/>
<dbReference type="AlphaFoldDB" id="A0A085W7Q2"/>
<evidence type="ECO:0000313" key="8">
    <source>
        <dbReference type="EMBL" id="KFE63715.1"/>
    </source>
</evidence>
<dbReference type="GO" id="GO:0000455">
    <property type="term" value="P:enzyme-directed rRNA pseudouridine synthesis"/>
    <property type="evidence" value="ECO:0007669"/>
    <property type="project" value="UniProtKB-ARBA"/>
</dbReference>
<dbReference type="EC" id="5.4.99.-" evidence="5"/>
<dbReference type="InterPro" id="IPR006145">
    <property type="entry name" value="PsdUridine_synth_RsuA/RluA"/>
</dbReference>
<evidence type="ECO:0000256" key="6">
    <source>
        <dbReference type="SAM" id="MobiDB-lite"/>
    </source>
</evidence>
<evidence type="ECO:0000259" key="7">
    <source>
        <dbReference type="SMART" id="SM00363"/>
    </source>
</evidence>
<dbReference type="OrthoDB" id="128480at2"/>
<dbReference type="PROSITE" id="PS50889">
    <property type="entry name" value="S4"/>
    <property type="match status" value="1"/>
</dbReference>
<dbReference type="Pfam" id="PF00849">
    <property type="entry name" value="PseudoU_synth_2"/>
    <property type="match status" value="1"/>
</dbReference>
<feature type="region of interest" description="Disordered" evidence="6">
    <location>
        <begin position="57"/>
        <end position="76"/>
    </location>
</feature>
<dbReference type="InterPro" id="IPR050188">
    <property type="entry name" value="RluA_PseudoU_synthase"/>
</dbReference>
<dbReference type="GO" id="GO:0120159">
    <property type="term" value="F:rRNA pseudouridine synthase activity"/>
    <property type="evidence" value="ECO:0007669"/>
    <property type="project" value="UniProtKB-ARBA"/>
</dbReference>
<dbReference type="STRING" id="394096.DB31_2483"/>
<evidence type="ECO:0000256" key="1">
    <source>
        <dbReference type="ARBA" id="ARBA00010876"/>
    </source>
</evidence>
<evidence type="ECO:0000313" key="9">
    <source>
        <dbReference type="Proteomes" id="UP000028725"/>
    </source>
</evidence>
<dbReference type="InterPro" id="IPR036986">
    <property type="entry name" value="S4_RNA-bd_sf"/>
</dbReference>
<dbReference type="CDD" id="cd00165">
    <property type="entry name" value="S4"/>
    <property type="match status" value="1"/>
</dbReference>
<dbReference type="InterPro" id="IPR002942">
    <property type="entry name" value="S4_RNA-bd"/>
</dbReference>
<dbReference type="RefSeq" id="WP_044195472.1">
    <property type="nucleotide sequence ID" value="NZ_JMCB01000016.1"/>
</dbReference>
<gene>
    <name evidence="8" type="ORF">DB31_2483</name>
</gene>
<organism evidence="8 9">
    <name type="scientific">Hyalangium minutum</name>
    <dbReference type="NCBI Taxonomy" id="394096"/>
    <lineage>
        <taxon>Bacteria</taxon>
        <taxon>Pseudomonadati</taxon>
        <taxon>Myxococcota</taxon>
        <taxon>Myxococcia</taxon>
        <taxon>Myxococcales</taxon>
        <taxon>Cystobacterineae</taxon>
        <taxon>Archangiaceae</taxon>
        <taxon>Hyalangium</taxon>
    </lineage>
</organism>
<accession>A0A085W7Q2</accession>
<keyword evidence="9" id="KW-1185">Reference proteome</keyword>
<dbReference type="PANTHER" id="PTHR21600">
    <property type="entry name" value="MITOCHONDRIAL RNA PSEUDOURIDINE SYNTHASE"/>
    <property type="match status" value="1"/>
</dbReference>
<feature type="active site" evidence="3">
    <location>
        <position position="137"/>
    </location>
</feature>
<dbReference type="InterPro" id="IPR006225">
    <property type="entry name" value="PsdUridine_synth_RluC/D"/>
</dbReference>
<comment type="catalytic activity">
    <reaction evidence="5">
        <text>a uridine in RNA = a pseudouridine in RNA</text>
        <dbReference type="Rhea" id="RHEA:48348"/>
        <dbReference type="Rhea" id="RHEA-COMP:12068"/>
        <dbReference type="Rhea" id="RHEA-COMP:12069"/>
        <dbReference type="ChEBI" id="CHEBI:65314"/>
        <dbReference type="ChEBI" id="CHEBI:65315"/>
    </reaction>
</comment>
<dbReference type="SUPFAM" id="SSF55174">
    <property type="entry name" value="Alpha-L RNA-binding motif"/>
    <property type="match status" value="1"/>
</dbReference>
<evidence type="ECO:0000256" key="3">
    <source>
        <dbReference type="PIRSR" id="PIRSR606225-1"/>
    </source>
</evidence>
<evidence type="ECO:0000256" key="5">
    <source>
        <dbReference type="RuleBase" id="RU362028"/>
    </source>
</evidence>
<dbReference type="SUPFAM" id="SSF55120">
    <property type="entry name" value="Pseudouridine synthase"/>
    <property type="match status" value="1"/>
</dbReference>
<comment type="caution">
    <text evidence="8">The sequence shown here is derived from an EMBL/GenBank/DDBJ whole genome shotgun (WGS) entry which is preliminary data.</text>
</comment>
<reference evidence="8 9" key="1">
    <citation type="submission" date="2014-04" db="EMBL/GenBank/DDBJ databases">
        <title>Genome assembly of Hyalangium minutum DSM 14724.</title>
        <authorList>
            <person name="Sharma G."/>
            <person name="Subramanian S."/>
        </authorList>
    </citation>
    <scope>NUCLEOTIDE SEQUENCE [LARGE SCALE GENOMIC DNA]</scope>
    <source>
        <strain evidence="8 9">DSM 14724</strain>
    </source>
</reference>
<dbReference type="InterPro" id="IPR020103">
    <property type="entry name" value="PsdUridine_synth_cat_dom_sf"/>
</dbReference>
<dbReference type="Gene3D" id="3.30.2350.10">
    <property type="entry name" value="Pseudouridine synthase"/>
    <property type="match status" value="1"/>
</dbReference>
<proteinExistence type="inferred from homology"/>
<name>A0A085W7Q2_9BACT</name>
<evidence type="ECO:0000256" key="2">
    <source>
        <dbReference type="ARBA" id="ARBA00023235"/>
    </source>
</evidence>
<protein>
    <recommendedName>
        <fullName evidence="5">Pseudouridine synthase</fullName>
        <ecNumber evidence="5">5.4.99.-</ecNumber>
    </recommendedName>
</protein>
<keyword evidence="4" id="KW-0694">RNA-binding</keyword>